<dbReference type="Proteomes" id="UP000065521">
    <property type="component" value="Unassembled WGS sequence"/>
</dbReference>
<dbReference type="AlphaFoldDB" id="A0A102LXY0"/>
<evidence type="ECO:0000313" key="1">
    <source>
        <dbReference type="EMBL" id="KUZ90977.1"/>
    </source>
</evidence>
<gene>
    <name evidence="1" type="ORF">WI38_13230</name>
</gene>
<sequence>MPAPGGYGYGYARNAHSNHAMPRRHAIRITIARASGRLAPSIPIQASFSSAFAARRRPFIGLFDTISLAHEPMEEI</sequence>
<protein>
    <submittedName>
        <fullName evidence="1">Uncharacterized protein</fullName>
    </submittedName>
</protein>
<proteinExistence type="predicted"/>
<dbReference type="EMBL" id="LOTN01000025">
    <property type="protein sequence ID" value="KUZ90977.1"/>
    <property type="molecule type" value="Genomic_DNA"/>
</dbReference>
<evidence type="ECO:0000313" key="2">
    <source>
        <dbReference type="Proteomes" id="UP000065521"/>
    </source>
</evidence>
<accession>A0A102LXY0</accession>
<reference evidence="1 2" key="1">
    <citation type="submission" date="2015-11" db="EMBL/GenBank/DDBJ databases">
        <title>Expanding the genomic diversity of Burkholderia species for the development of highly accurate diagnostics.</title>
        <authorList>
            <person name="Sahl J."/>
            <person name="Keim P."/>
            <person name="Wagner D."/>
        </authorList>
    </citation>
    <scope>NUCLEOTIDE SEQUENCE [LARGE SCALE GENOMIC DNA]</scope>
    <source>
        <strain evidence="1 2">RF32-BP4</strain>
    </source>
</reference>
<name>A0A102LXY0_9BURK</name>
<organism evidence="1 2">
    <name type="scientific">Burkholderia ubonensis</name>
    <dbReference type="NCBI Taxonomy" id="101571"/>
    <lineage>
        <taxon>Bacteria</taxon>
        <taxon>Pseudomonadati</taxon>
        <taxon>Pseudomonadota</taxon>
        <taxon>Betaproteobacteria</taxon>
        <taxon>Burkholderiales</taxon>
        <taxon>Burkholderiaceae</taxon>
        <taxon>Burkholderia</taxon>
        <taxon>Burkholderia cepacia complex</taxon>
    </lineage>
</organism>
<comment type="caution">
    <text evidence="1">The sequence shown here is derived from an EMBL/GenBank/DDBJ whole genome shotgun (WGS) entry which is preliminary data.</text>
</comment>